<comment type="caution">
    <text evidence="8">The sequence shown here is derived from an EMBL/GenBank/DDBJ whole genome shotgun (WGS) entry which is preliminary data.</text>
</comment>
<dbReference type="RefSeq" id="WP_273942985.1">
    <property type="nucleotide sequence ID" value="NZ_CP097263.1"/>
</dbReference>
<proteinExistence type="predicted"/>
<organism evidence="8 9">
    <name type="scientific">Kutzneria chonburiensis</name>
    <dbReference type="NCBI Taxonomy" id="1483604"/>
    <lineage>
        <taxon>Bacteria</taxon>
        <taxon>Bacillati</taxon>
        <taxon>Actinomycetota</taxon>
        <taxon>Actinomycetes</taxon>
        <taxon>Pseudonocardiales</taxon>
        <taxon>Pseudonocardiaceae</taxon>
        <taxon>Kutzneria</taxon>
    </lineage>
</organism>
<dbReference type="Pfam" id="PF06305">
    <property type="entry name" value="LapA_dom"/>
    <property type="match status" value="1"/>
</dbReference>
<evidence type="ECO:0000313" key="9">
    <source>
        <dbReference type="Proteomes" id="UP001589810"/>
    </source>
</evidence>
<gene>
    <name evidence="8" type="ORF">ACFFH7_12010</name>
</gene>
<evidence type="ECO:0000256" key="5">
    <source>
        <dbReference type="SAM" id="MobiDB-lite"/>
    </source>
</evidence>
<feature type="region of interest" description="Disordered" evidence="5">
    <location>
        <begin position="1"/>
        <end position="38"/>
    </location>
</feature>
<keyword evidence="2 6" id="KW-0812">Transmembrane</keyword>
<evidence type="ECO:0000256" key="1">
    <source>
        <dbReference type="ARBA" id="ARBA00022475"/>
    </source>
</evidence>
<sequence>MTEPSHSAKSTGGAAERDKPAVPPMRDAETGIDAGAMPGAPEAPAVPAVPGGAVPGGGAVVEPEQPSAAPVRIKHTRISGLWTGIIVAAVVLLLLLVFIVQNNSYVTIYFFGWGGEFPLGVALLLAAICGVLLVAIPGYGRIIQLRRSFRKANTRK</sequence>
<keyword evidence="3 6" id="KW-1133">Transmembrane helix</keyword>
<evidence type="ECO:0000256" key="3">
    <source>
        <dbReference type="ARBA" id="ARBA00022989"/>
    </source>
</evidence>
<dbReference type="InterPro" id="IPR010445">
    <property type="entry name" value="LapA_dom"/>
</dbReference>
<name>A0ABV6MPJ5_9PSEU</name>
<keyword evidence="9" id="KW-1185">Reference proteome</keyword>
<dbReference type="Proteomes" id="UP001589810">
    <property type="component" value="Unassembled WGS sequence"/>
</dbReference>
<evidence type="ECO:0000259" key="7">
    <source>
        <dbReference type="Pfam" id="PF06305"/>
    </source>
</evidence>
<feature type="transmembrane region" description="Helical" evidence="6">
    <location>
        <begin position="81"/>
        <end position="100"/>
    </location>
</feature>
<dbReference type="EMBL" id="JBHLUD010000003">
    <property type="protein sequence ID" value="MFC0542211.1"/>
    <property type="molecule type" value="Genomic_DNA"/>
</dbReference>
<keyword evidence="4 6" id="KW-0472">Membrane</keyword>
<evidence type="ECO:0000256" key="4">
    <source>
        <dbReference type="ARBA" id="ARBA00023136"/>
    </source>
</evidence>
<feature type="compositionally biased region" description="Polar residues" evidence="5">
    <location>
        <begin position="1"/>
        <end position="10"/>
    </location>
</feature>
<reference evidence="8 9" key="1">
    <citation type="submission" date="2024-09" db="EMBL/GenBank/DDBJ databases">
        <authorList>
            <person name="Sun Q."/>
            <person name="Mori K."/>
        </authorList>
    </citation>
    <scope>NUCLEOTIDE SEQUENCE [LARGE SCALE GENOMIC DNA]</scope>
    <source>
        <strain evidence="8 9">TBRC 1432</strain>
    </source>
</reference>
<evidence type="ECO:0000256" key="6">
    <source>
        <dbReference type="SAM" id="Phobius"/>
    </source>
</evidence>
<evidence type="ECO:0000313" key="8">
    <source>
        <dbReference type="EMBL" id="MFC0542211.1"/>
    </source>
</evidence>
<accession>A0ABV6MPJ5</accession>
<protein>
    <submittedName>
        <fullName evidence="8">Lipopolysaccharide assembly LapA domain-containing protein</fullName>
    </submittedName>
</protein>
<feature type="domain" description="Lipopolysaccharide assembly protein A" evidence="7">
    <location>
        <begin position="101"/>
        <end position="154"/>
    </location>
</feature>
<evidence type="ECO:0000256" key="2">
    <source>
        <dbReference type="ARBA" id="ARBA00022692"/>
    </source>
</evidence>
<feature type="transmembrane region" description="Helical" evidence="6">
    <location>
        <begin position="120"/>
        <end position="140"/>
    </location>
</feature>
<keyword evidence="1" id="KW-1003">Cell membrane</keyword>